<evidence type="ECO:0000313" key="1">
    <source>
        <dbReference type="EMBL" id="KAK8192516.1"/>
    </source>
</evidence>
<sequence>MSIGDDESFPARIHPVKLFDVAKSEGRPLYVSAPMVRYSKLPFRLLVQSYGCDLTYTPMMLAQEYTRSAPARSSDFSTSRHEGPLIAQFAATNATDFVRASTLISPWVNGVDLNCGCPQSWAIKEGIGCALLAPRNRELVASIVRAARLALGGGKSVSVKIRVSKDLRETVQLLRAVEQAGADYVTVHARTREQRSSTPPIYAALPTVMAATSLPVVFNGDVDSVATAAEVHAKYGVQGVMSARPLQENPALFAGFESTPRECVERFVRFAVRDGLRFELVVRHLVDMMGGLASKKERAQIMGCTDLIELIDWLEEKGFIGPSRDA</sequence>
<organism evidence="1 2">
    <name type="scientific">Zalaria obscura</name>
    <dbReference type="NCBI Taxonomy" id="2024903"/>
    <lineage>
        <taxon>Eukaryota</taxon>
        <taxon>Fungi</taxon>
        <taxon>Dikarya</taxon>
        <taxon>Ascomycota</taxon>
        <taxon>Pezizomycotina</taxon>
        <taxon>Dothideomycetes</taxon>
        <taxon>Dothideomycetidae</taxon>
        <taxon>Dothideales</taxon>
        <taxon>Zalariaceae</taxon>
        <taxon>Zalaria</taxon>
    </lineage>
</organism>
<dbReference type="Proteomes" id="UP001320706">
    <property type="component" value="Unassembled WGS sequence"/>
</dbReference>
<dbReference type="EMBL" id="JAMKPW020000044">
    <property type="protein sequence ID" value="KAK8192516.1"/>
    <property type="molecule type" value="Genomic_DNA"/>
</dbReference>
<proteinExistence type="predicted"/>
<protein>
    <submittedName>
        <fullName evidence="1">tRNA dihydrouridine synthase</fullName>
        <ecNumber evidence="1">1.3.1.90</ecNumber>
    </submittedName>
</protein>
<evidence type="ECO:0000313" key="2">
    <source>
        <dbReference type="Proteomes" id="UP001320706"/>
    </source>
</evidence>
<comment type="caution">
    <text evidence="1">The sequence shown here is derived from an EMBL/GenBank/DDBJ whole genome shotgun (WGS) entry which is preliminary data.</text>
</comment>
<gene>
    <name evidence="1" type="primary">DUS4</name>
    <name evidence="1" type="ORF">M8818_007686</name>
</gene>
<dbReference type="EC" id="1.3.1.90" evidence="1"/>
<keyword evidence="2" id="KW-1185">Reference proteome</keyword>
<accession>A0ACC3S392</accession>
<keyword evidence="1" id="KW-0560">Oxidoreductase</keyword>
<name>A0ACC3S392_9PEZI</name>
<reference evidence="1" key="1">
    <citation type="submission" date="2024-02" db="EMBL/GenBank/DDBJ databases">
        <title>Metagenome Assembled Genome of Zalaria obscura JY119.</title>
        <authorList>
            <person name="Vighnesh L."/>
            <person name="Jagadeeshwari U."/>
            <person name="Venkata Ramana C."/>
            <person name="Sasikala C."/>
        </authorList>
    </citation>
    <scope>NUCLEOTIDE SEQUENCE</scope>
    <source>
        <strain evidence="1">JY119</strain>
    </source>
</reference>